<dbReference type="SUPFAM" id="SSF111326">
    <property type="entry name" value="Urocanase"/>
    <property type="match status" value="1"/>
</dbReference>
<dbReference type="InterPro" id="IPR036190">
    <property type="entry name" value="Urocanase_sf"/>
</dbReference>
<dbReference type="EMBL" id="RJMB01000007">
    <property type="protein sequence ID" value="RNL85231.1"/>
    <property type="molecule type" value="Genomic_DNA"/>
</dbReference>
<feature type="compositionally biased region" description="Basic and acidic residues" evidence="1">
    <location>
        <begin position="139"/>
        <end position="150"/>
    </location>
</feature>
<evidence type="ECO:0000259" key="2">
    <source>
        <dbReference type="Pfam" id="PF17392"/>
    </source>
</evidence>
<protein>
    <recommendedName>
        <fullName evidence="2">Urocanase C-terminal domain-containing protein</fullName>
    </recommendedName>
</protein>
<keyword evidence="4" id="KW-1185">Reference proteome</keyword>
<dbReference type="OrthoDB" id="9764874at2"/>
<dbReference type="GO" id="GO:0016153">
    <property type="term" value="F:urocanate hydratase activity"/>
    <property type="evidence" value="ECO:0007669"/>
    <property type="project" value="TreeGrafter"/>
</dbReference>
<accession>A0A3N0EBM4</accession>
<dbReference type="InterPro" id="IPR023637">
    <property type="entry name" value="Urocanase-like"/>
</dbReference>
<dbReference type="PANTHER" id="PTHR12216:SF4">
    <property type="entry name" value="UROCANATE HYDRATASE"/>
    <property type="match status" value="1"/>
</dbReference>
<sequence length="150" mass="15975">MAAERCGSRERVAFRGVPARICWLGRGDRAAVDWPLLDALVSTSSGASWISVHHGGVVGVGFSPHAGQVSVVEGTTLAATEPERALDNDPATGVIRHVDAGYPEAETVARATASGFPRARSDRHGNRAAPTRRAPRKRRGEDRPSTEEMP</sequence>
<gene>
    <name evidence="3" type="ORF">EFW17_09070</name>
</gene>
<comment type="caution">
    <text evidence="3">The sequence shown here is derived from an EMBL/GenBank/DDBJ whole genome shotgun (WGS) entry which is preliminary data.</text>
</comment>
<organism evidence="3 4">
    <name type="scientific">Halostreptopolyspora alba</name>
    <dbReference type="NCBI Taxonomy" id="2487137"/>
    <lineage>
        <taxon>Bacteria</taxon>
        <taxon>Bacillati</taxon>
        <taxon>Actinomycetota</taxon>
        <taxon>Actinomycetes</taxon>
        <taxon>Streptosporangiales</taxon>
        <taxon>Nocardiopsidaceae</taxon>
        <taxon>Halostreptopolyspora</taxon>
    </lineage>
</organism>
<dbReference type="GO" id="GO:0006548">
    <property type="term" value="P:L-histidine catabolic process"/>
    <property type="evidence" value="ECO:0007669"/>
    <property type="project" value="TreeGrafter"/>
</dbReference>
<dbReference type="Gene3D" id="3.40.1770.10">
    <property type="entry name" value="Urocanase superfamily"/>
    <property type="match status" value="1"/>
</dbReference>
<reference evidence="3 4" key="1">
    <citation type="submission" date="2018-11" db="EMBL/GenBank/DDBJ databases">
        <title>The genome draft of YIM 96095.</title>
        <authorList>
            <person name="Tang S.-K."/>
            <person name="Chunyu W.-X."/>
            <person name="Feng Y.-Z."/>
        </authorList>
    </citation>
    <scope>NUCLEOTIDE SEQUENCE [LARGE SCALE GENOMIC DNA]</scope>
    <source>
        <strain evidence="3 4">YIM 96095</strain>
    </source>
</reference>
<name>A0A3N0EBM4_9ACTN</name>
<evidence type="ECO:0000313" key="4">
    <source>
        <dbReference type="Proteomes" id="UP000269198"/>
    </source>
</evidence>
<dbReference type="Pfam" id="PF17392">
    <property type="entry name" value="Urocanase_C"/>
    <property type="match status" value="1"/>
</dbReference>
<dbReference type="AlphaFoldDB" id="A0A3N0EBM4"/>
<dbReference type="InterPro" id="IPR035401">
    <property type="entry name" value="Urocanase_C"/>
</dbReference>
<dbReference type="Proteomes" id="UP000269198">
    <property type="component" value="Unassembled WGS sequence"/>
</dbReference>
<evidence type="ECO:0000256" key="1">
    <source>
        <dbReference type="SAM" id="MobiDB-lite"/>
    </source>
</evidence>
<feature type="region of interest" description="Disordered" evidence="1">
    <location>
        <begin position="109"/>
        <end position="150"/>
    </location>
</feature>
<dbReference type="PANTHER" id="PTHR12216">
    <property type="entry name" value="UROCANATE HYDRATASE"/>
    <property type="match status" value="1"/>
</dbReference>
<proteinExistence type="predicted"/>
<evidence type="ECO:0000313" key="3">
    <source>
        <dbReference type="EMBL" id="RNL85231.1"/>
    </source>
</evidence>
<feature type="domain" description="Urocanase C-terminal" evidence="2">
    <location>
        <begin position="27"/>
        <end position="110"/>
    </location>
</feature>